<gene>
    <name evidence="1" type="ORF">VSDG_09013</name>
</gene>
<reference evidence="1 2" key="1">
    <citation type="submission" date="2015-09" db="EMBL/GenBank/DDBJ databases">
        <title>Host preference determinants of Valsa canker pathogens revealed by comparative genomics.</title>
        <authorList>
            <person name="Yin Z."/>
            <person name="Huang L."/>
        </authorList>
    </citation>
    <scope>NUCLEOTIDE SEQUENCE [LARGE SCALE GENOMIC DNA]</scope>
    <source>
        <strain evidence="1 2">YSFL</strain>
    </source>
</reference>
<dbReference type="AlphaFoldDB" id="A0A423VBF4"/>
<sequence>MAQDRFPAKNSKTPDLESTASLAAPLLDAHDLDAVLAVLLVGQDQERHALGLAVLQHVLEHQAALVQAARLVVVYVAVADVGAVDDEDDGVGRGVVALPQPAQRELAAHVPELDVHVRERDGRHVLPDRGHRVELGLWPVRHEEGLYLLVEGGLAGIVEAEEDHRVFCVWEQRVEPLG</sequence>
<dbReference type="Proteomes" id="UP000284375">
    <property type="component" value="Unassembled WGS sequence"/>
</dbReference>
<accession>A0A423VBF4</accession>
<proteinExistence type="predicted"/>
<dbReference type="EMBL" id="LJZO01000069">
    <property type="protein sequence ID" value="ROV88279.1"/>
    <property type="molecule type" value="Genomic_DNA"/>
</dbReference>
<organism evidence="1 2">
    <name type="scientific">Cytospora chrysosperma</name>
    <name type="common">Cytospora canker fungus</name>
    <name type="synonym">Sphaeria chrysosperma</name>
    <dbReference type="NCBI Taxonomy" id="252740"/>
    <lineage>
        <taxon>Eukaryota</taxon>
        <taxon>Fungi</taxon>
        <taxon>Dikarya</taxon>
        <taxon>Ascomycota</taxon>
        <taxon>Pezizomycotina</taxon>
        <taxon>Sordariomycetes</taxon>
        <taxon>Sordariomycetidae</taxon>
        <taxon>Diaporthales</taxon>
        <taxon>Cytosporaceae</taxon>
        <taxon>Cytospora</taxon>
    </lineage>
</organism>
<comment type="caution">
    <text evidence="1">The sequence shown here is derived from an EMBL/GenBank/DDBJ whole genome shotgun (WGS) entry which is preliminary data.</text>
</comment>
<protein>
    <submittedName>
        <fullName evidence="1">Uncharacterized protein</fullName>
    </submittedName>
</protein>
<evidence type="ECO:0000313" key="1">
    <source>
        <dbReference type="EMBL" id="ROV88279.1"/>
    </source>
</evidence>
<keyword evidence="2" id="KW-1185">Reference proteome</keyword>
<evidence type="ECO:0000313" key="2">
    <source>
        <dbReference type="Proteomes" id="UP000284375"/>
    </source>
</evidence>
<name>A0A423VBF4_CYTCH</name>